<dbReference type="GO" id="GO:0007189">
    <property type="term" value="P:adenylate cyclase-activating G protein-coupled receptor signaling pathway"/>
    <property type="evidence" value="ECO:0007669"/>
    <property type="project" value="TreeGrafter"/>
</dbReference>
<dbReference type="AlphaFoldDB" id="A0A9W2ZRZ8"/>
<dbReference type="PANTHER" id="PTHR23112:SF47">
    <property type="entry name" value="G-PROTEIN COUPLED RECEPTOR 157"/>
    <property type="match status" value="1"/>
</dbReference>
<evidence type="ECO:0000313" key="9">
    <source>
        <dbReference type="RefSeq" id="XP_055877653.1"/>
    </source>
</evidence>
<evidence type="ECO:0000259" key="6">
    <source>
        <dbReference type="PROSITE" id="PS50261"/>
    </source>
</evidence>
<feature type="transmembrane region" description="Helical" evidence="5">
    <location>
        <begin position="142"/>
        <end position="164"/>
    </location>
</feature>
<dbReference type="Pfam" id="PF00001">
    <property type="entry name" value="7tm_1"/>
    <property type="match status" value="1"/>
</dbReference>
<dbReference type="GO" id="GO:0007166">
    <property type="term" value="P:cell surface receptor signaling pathway"/>
    <property type="evidence" value="ECO:0007669"/>
    <property type="project" value="InterPro"/>
</dbReference>
<evidence type="ECO:0000313" key="8">
    <source>
        <dbReference type="Proteomes" id="UP001165740"/>
    </source>
</evidence>
<dbReference type="RefSeq" id="XP_055877653.1">
    <property type="nucleotide sequence ID" value="XM_056021678.1"/>
</dbReference>
<comment type="subcellular location">
    <subcellularLocation>
        <location evidence="1">Membrane</location>
        <topology evidence="1">Multi-pass membrane protein</topology>
    </subcellularLocation>
</comment>
<keyword evidence="2 5" id="KW-0812">Transmembrane</keyword>
<dbReference type="Proteomes" id="UP001165740">
    <property type="component" value="Chromosome 1"/>
</dbReference>
<proteinExistence type="predicted"/>
<keyword evidence="8" id="KW-1185">Reference proteome</keyword>
<gene>
    <name evidence="9" type="primary">LOC129924783</name>
</gene>
<evidence type="ECO:0000256" key="1">
    <source>
        <dbReference type="ARBA" id="ARBA00004141"/>
    </source>
</evidence>
<dbReference type="PRINTS" id="PR02001">
    <property type="entry name" value="GCR1CAMPR"/>
</dbReference>
<dbReference type="PANTHER" id="PTHR23112">
    <property type="entry name" value="G PROTEIN-COUPLED RECEPTOR 157-RELATED"/>
    <property type="match status" value="1"/>
</dbReference>
<dbReference type="Gene3D" id="1.20.1070.10">
    <property type="entry name" value="Rhodopsin 7-helix transmembrane proteins"/>
    <property type="match status" value="1"/>
</dbReference>
<feature type="transmembrane region" description="Helical" evidence="5">
    <location>
        <begin position="274"/>
        <end position="292"/>
    </location>
</feature>
<dbReference type="GeneID" id="129924783"/>
<evidence type="ECO:0000259" key="7">
    <source>
        <dbReference type="PROSITE" id="PS50262"/>
    </source>
</evidence>
<dbReference type="InterPro" id="IPR022343">
    <property type="entry name" value="GCR1-cAMP_receptor"/>
</dbReference>
<dbReference type="InterPro" id="IPR017981">
    <property type="entry name" value="GPCR_2-like_7TM"/>
</dbReference>
<dbReference type="GO" id="GO:0004930">
    <property type="term" value="F:G protein-coupled receptor activity"/>
    <property type="evidence" value="ECO:0007669"/>
    <property type="project" value="InterPro"/>
</dbReference>
<protein>
    <submittedName>
        <fullName evidence="9">G-protein coupled receptor 157-like</fullName>
    </submittedName>
</protein>
<feature type="transmembrane region" description="Helical" evidence="5">
    <location>
        <begin position="233"/>
        <end position="253"/>
    </location>
</feature>
<evidence type="ECO:0000256" key="4">
    <source>
        <dbReference type="ARBA" id="ARBA00023136"/>
    </source>
</evidence>
<feature type="domain" description="G-protein coupled receptors family 1 profile" evidence="7">
    <location>
        <begin position="78"/>
        <end position="333"/>
    </location>
</feature>
<keyword evidence="3 5" id="KW-1133">Transmembrane helix</keyword>
<feature type="domain" description="G-protein coupled receptors family 2 profile 2" evidence="6">
    <location>
        <begin position="61"/>
        <end position="230"/>
    </location>
</feature>
<organism evidence="8 9">
    <name type="scientific">Biomphalaria glabrata</name>
    <name type="common">Bloodfluke planorb</name>
    <name type="synonym">Freshwater snail</name>
    <dbReference type="NCBI Taxonomy" id="6526"/>
    <lineage>
        <taxon>Eukaryota</taxon>
        <taxon>Metazoa</taxon>
        <taxon>Spiralia</taxon>
        <taxon>Lophotrochozoa</taxon>
        <taxon>Mollusca</taxon>
        <taxon>Gastropoda</taxon>
        <taxon>Heterobranchia</taxon>
        <taxon>Euthyneura</taxon>
        <taxon>Panpulmonata</taxon>
        <taxon>Hygrophila</taxon>
        <taxon>Lymnaeoidea</taxon>
        <taxon>Planorbidae</taxon>
        <taxon>Biomphalaria</taxon>
    </lineage>
</organism>
<feature type="transmembrane region" description="Helical" evidence="5">
    <location>
        <begin position="100"/>
        <end position="122"/>
    </location>
</feature>
<name>A0A9W2ZRZ8_BIOGL</name>
<dbReference type="PROSITE" id="PS50261">
    <property type="entry name" value="G_PROTEIN_RECEP_F2_4"/>
    <property type="match status" value="1"/>
</dbReference>
<feature type="transmembrane region" description="Helical" evidence="5">
    <location>
        <begin position="176"/>
        <end position="199"/>
    </location>
</feature>
<reference evidence="9" key="1">
    <citation type="submission" date="2025-08" db="UniProtKB">
        <authorList>
            <consortium name="RefSeq"/>
        </authorList>
    </citation>
    <scope>IDENTIFICATION</scope>
</reference>
<dbReference type="OMA" id="RMWGTIR"/>
<keyword evidence="4 5" id="KW-0472">Membrane</keyword>
<evidence type="ECO:0000256" key="5">
    <source>
        <dbReference type="SAM" id="Phobius"/>
    </source>
</evidence>
<sequence length="385" mass="43355">MTKTTVTSLDKMNTTMYILYETLNVSQTLVTSLVVSTDASVIEMTKQLDRNGTRVHMSLLDIAYVTVTLLVSIMSILGCFVILIVHWLCPDLRTSGRNMLVHLTIADLLTAIGNVFGVTWYLTIESLDYTMVYCYFHSALTIMSSIASFLWTVVIAWFVFWILISMQLSFSKRQKGYTILLPIVCWGVPAVIALSAVGLNVLGYDHNLSQASWCWINPENEHALMWMFISGKAWELGTCISTFCLYGAVKILLFQQAKKRSTLTSRTDRRTEKANIKLTFVPIVFLVIRIWGTIRFLIGCYAHEFASSSAADWITILQGAGDSAQGFANFVMYIFTTKKIRHRIFYFCSGTNRDLVATGKSQYKRSCKAEGGQHGVHCIAKSFDE</sequence>
<feature type="transmembrane region" description="Helical" evidence="5">
    <location>
        <begin position="62"/>
        <end position="88"/>
    </location>
</feature>
<dbReference type="InterPro" id="IPR017452">
    <property type="entry name" value="GPCR_Rhodpsn_7TM"/>
</dbReference>
<dbReference type="OrthoDB" id="100006at2759"/>
<dbReference type="SUPFAM" id="SSF81321">
    <property type="entry name" value="Family A G protein-coupled receptor-like"/>
    <property type="match status" value="1"/>
</dbReference>
<dbReference type="PROSITE" id="PS50262">
    <property type="entry name" value="G_PROTEIN_RECEP_F1_2"/>
    <property type="match status" value="1"/>
</dbReference>
<evidence type="ECO:0000256" key="3">
    <source>
        <dbReference type="ARBA" id="ARBA00022989"/>
    </source>
</evidence>
<accession>A0A9W2ZRZ8</accession>
<dbReference type="InterPro" id="IPR000276">
    <property type="entry name" value="GPCR_Rhodpsn"/>
</dbReference>
<dbReference type="GO" id="GO:0005886">
    <property type="term" value="C:plasma membrane"/>
    <property type="evidence" value="ECO:0007669"/>
    <property type="project" value="TreeGrafter"/>
</dbReference>
<evidence type="ECO:0000256" key="2">
    <source>
        <dbReference type="ARBA" id="ARBA00022692"/>
    </source>
</evidence>